<feature type="domain" description="Pyridine nucleotide-disulphide oxidoreductase dimerisation" evidence="7">
    <location>
        <begin position="329"/>
        <end position="431"/>
    </location>
</feature>
<evidence type="ECO:0000313" key="10">
    <source>
        <dbReference type="Proteomes" id="UP000003181"/>
    </source>
</evidence>
<dbReference type="InterPro" id="IPR004099">
    <property type="entry name" value="Pyr_nucl-diS_OxRdtase_dimer"/>
</dbReference>
<dbReference type="GO" id="GO:0016491">
    <property type="term" value="F:oxidoreductase activity"/>
    <property type="evidence" value="ECO:0007669"/>
    <property type="project" value="UniProtKB-KW"/>
</dbReference>
<evidence type="ECO:0000313" key="9">
    <source>
        <dbReference type="EMBL" id="EIN15053.1"/>
    </source>
</evidence>
<dbReference type="Pfam" id="PF07992">
    <property type="entry name" value="Pyr_redox_2"/>
    <property type="match status" value="1"/>
</dbReference>
<dbReference type="PANTHER" id="PTHR43429:SF1">
    <property type="entry name" value="NAD(P)H SULFUR OXIDOREDUCTASE (COA-DEPENDENT)"/>
    <property type="match status" value="1"/>
</dbReference>
<dbReference type="PATRIC" id="fig|1110504.5.peg.675"/>
<evidence type="ECO:0000256" key="6">
    <source>
        <dbReference type="ARBA" id="ARBA00023284"/>
    </source>
</evidence>
<keyword evidence="3" id="KW-0285">Flavoprotein</keyword>
<evidence type="ECO:0000259" key="7">
    <source>
        <dbReference type="Pfam" id="PF02852"/>
    </source>
</evidence>
<comment type="caution">
    <text evidence="9">The sequence shown here is derived from an EMBL/GenBank/DDBJ whole genome shotgun (WGS) entry which is preliminary data.</text>
</comment>
<dbReference type="SUPFAM" id="SSF51905">
    <property type="entry name" value="FAD/NAD(P)-binding domain"/>
    <property type="match status" value="1"/>
</dbReference>
<dbReference type="Gene3D" id="3.50.50.60">
    <property type="entry name" value="FAD/NAD(P)-binding domain"/>
    <property type="match status" value="2"/>
</dbReference>
<comment type="cofactor">
    <cofactor evidence="1">
        <name>FAD</name>
        <dbReference type="ChEBI" id="CHEBI:57692"/>
    </cofactor>
</comment>
<reference evidence="9 10" key="1">
    <citation type="journal article" date="2012" name="Appl. Environ. Microbiol.">
        <title>Emergence of Atypical Mycoplasma agalactiae Strains Harboring a New Prophage and Associated with an Alpine Wild Ungulate Mortality Episode.</title>
        <authorList>
            <person name="Tardy F."/>
            <person name="Baranowski E."/>
            <person name="Nouvel L.X."/>
            <person name="Mick V."/>
            <person name="Manso-Silvan L."/>
            <person name="Thiaucourt F."/>
            <person name="Thebault P."/>
            <person name="Breton M."/>
            <person name="Sirand-Pugnet P."/>
            <person name="Blanchard A."/>
            <person name="Garnier A."/>
            <person name="Gibert P."/>
            <person name="Game Y."/>
            <person name="Poumarat F."/>
            <person name="Citti C."/>
        </authorList>
    </citation>
    <scope>NUCLEOTIDE SEQUENCE [LARGE SCALE GENOMIC DNA]</scope>
    <source>
        <strain evidence="9 10">14628</strain>
    </source>
</reference>
<keyword evidence="6" id="KW-0676">Redox-active center</keyword>
<evidence type="ECO:0000256" key="4">
    <source>
        <dbReference type="ARBA" id="ARBA00022827"/>
    </source>
</evidence>
<dbReference type="PRINTS" id="PR00368">
    <property type="entry name" value="FADPNR"/>
</dbReference>
<dbReference type="InterPro" id="IPR016156">
    <property type="entry name" value="FAD/NAD-linked_Rdtase_dimer_sf"/>
</dbReference>
<gene>
    <name evidence="9" type="primary">nox-1</name>
    <name evidence="9" type="ORF">MAGb_6950</name>
</gene>
<evidence type="ECO:0000256" key="5">
    <source>
        <dbReference type="ARBA" id="ARBA00023002"/>
    </source>
</evidence>
<dbReference type="PANTHER" id="PTHR43429">
    <property type="entry name" value="PYRIDINE NUCLEOTIDE-DISULFIDE OXIDOREDUCTASE DOMAIN-CONTAINING"/>
    <property type="match status" value="1"/>
</dbReference>
<keyword evidence="4" id="KW-0274">FAD</keyword>
<dbReference type="EMBL" id="AJPR01000011">
    <property type="protein sequence ID" value="EIN15053.1"/>
    <property type="molecule type" value="Genomic_DNA"/>
</dbReference>
<evidence type="ECO:0000259" key="8">
    <source>
        <dbReference type="Pfam" id="PF07992"/>
    </source>
</evidence>
<organism evidence="9 10">
    <name type="scientific">Mycoplasmopsis agalactiae 14628</name>
    <dbReference type="NCBI Taxonomy" id="1110504"/>
    <lineage>
        <taxon>Bacteria</taxon>
        <taxon>Bacillati</taxon>
        <taxon>Mycoplasmatota</taxon>
        <taxon>Mycoplasmoidales</taxon>
        <taxon>Metamycoplasmataceae</taxon>
        <taxon>Mycoplasmopsis</taxon>
    </lineage>
</organism>
<dbReference type="AlphaFoldDB" id="I5D5U4"/>
<dbReference type="InterPro" id="IPR023753">
    <property type="entry name" value="FAD/NAD-binding_dom"/>
</dbReference>
<dbReference type="PRINTS" id="PR00411">
    <property type="entry name" value="PNDRDTASEI"/>
</dbReference>
<dbReference type="Pfam" id="PF02852">
    <property type="entry name" value="Pyr_redox_dim"/>
    <property type="match status" value="1"/>
</dbReference>
<accession>I5D5U4</accession>
<proteinExistence type="inferred from homology"/>
<dbReference type="InterPro" id="IPR050260">
    <property type="entry name" value="FAD-bd_OxRdtase"/>
</dbReference>
<evidence type="ECO:0000256" key="2">
    <source>
        <dbReference type="ARBA" id="ARBA00009130"/>
    </source>
</evidence>
<dbReference type="InterPro" id="IPR036188">
    <property type="entry name" value="FAD/NAD-bd_sf"/>
</dbReference>
<evidence type="ECO:0000256" key="3">
    <source>
        <dbReference type="ARBA" id="ARBA00022630"/>
    </source>
</evidence>
<sequence>MRVVIIGGAASGMTIASRIRKLSKETEIIVLQKEKYVSLGACGLPYFVANEGVSENDLLARTIEEFSEQNITIYPNSTVNKIDSENEEVYYVNNNKQHSLSYDKLVIATGAKPIVPSFATVNNKNIFTLTRLEDAVSLKSKLKDKSIKKVAIIGSGFIGLEAAEMVAKYNKTVILVEKASMLASKVFDNEISELLEQELLKNNVTIYKNCALTNLSENANSLTLSFDNDMQYDVDLVIFAIGFKPATEFLNDSKLKMLSNGAIVVNNQGRSNIENIYACGDCATSLNKLTNENSYTPLATIARKFAKVVADDILGIKNEFVGHIQSSIVKSFDAELASCGLNEKSARALGYDIKTVFIKDKDHPGYYPNQTLLALKLIVNKQTNTLLGAQMYGTNLSVLRINFLISLIWNQIKLDKSLAQIDLVYSPPFARVVDIFHIALEKILKENNEW</sequence>
<evidence type="ECO:0000256" key="1">
    <source>
        <dbReference type="ARBA" id="ARBA00001974"/>
    </source>
</evidence>
<feature type="domain" description="FAD/NAD(P)-binding" evidence="8">
    <location>
        <begin position="1"/>
        <end position="287"/>
    </location>
</feature>
<dbReference type="OrthoDB" id="9792592at2"/>
<keyword evidence="5" id="KW-0560">Oxidoreductase</keyword>
<protein>
    <submittedName>
        <fullName evidence="9">NADH oxidase</fullName>
    </submittedName>
</protein>
<name>I5D5U4_MYCAA</name>
<dbReference type="RefSeq" id="WP_004024407.1">
    <property type="nucleotide sequence ID" value="NZ_AJPR01000011.1"/>
</dbReference>
<comment type="similarity">
    <text evidence="2">Belongs to the class-III pyridine nucleotide-disulfide oxidoreductase family.</text>
</comment>
<dbReference type="SUPFAM" id="SSF55424">
    <property type="entry name" value="FAD/NAD-linked reductases, dimerisation (C-terminal) domain"/>
    <property type="match status" value="1"/>
</dbReference>
<dbReference type="Proteomes" id="UP000003181">
    <property type="component" value="Unassembled WGS sequence"/>
</dbReference>
<dbReference type="STRING" id="1110504.MAGb_6950"/>